<feature type="signal peptide" evidence="1">
    <location>
        <begin position="1"/>
        <end position="18"/>
    </location>
</feature>
<feature type="chain" id="PRO_5030952246" evidence="1">
    <location>
        <begin position="19"/>
        <end position="229"/>
    </location>
</feature>
<accession>A0A7S3U448</accession>
<dbReference type="Pfam" id="PF09366">
    <property type="entry name" value="DUF1997"/>
    <property type="match status" value="1"/>
</dbReference>
<gene>
    <name evidence="2" type="ORF">EHUX00137_LOCUS48371</name>
</gene>
<keyword evidence="1" id="KW-0732">Signal</keyword>
<sequence length="229" mass="24308">MPCLLLAVLPGVAAVTLGSRGVFPPRSSCIAMAQPEYIFEMAEDRSSIRFGCRQRSLTPVKPEAGGSLQEFIGSDASAIVMSSWDAGQVQRVDGTDDEFLIAVEEFDFVALRFAVELRAKCTLDAATTTARLESRGFRLIGSGLGSIADAIDVRVTGALRPSAPDARLCALSGDVSFVASGALPDVLRAAPEPALRAAANLMSRSLIGAAQERFNTRVPRAYATWAQSR</sequence>
<protein>
    <submittedName>
        <fullName evidence="2">Uncharacterized protein</fullName>
    </submittedName>
</protein>
<dbReference type="InterPro" id="IPR018971">
    <property type="entry name" value="DUF1997"/>
</dbReference>
<dbReference type="EMBL" id="HBIR01062331">
    <property type="protein sequence ID" value="CAE0601843.1"/>
    <property type="molecule type" value="Transcribed_RNA"/>
</dbReference>
<organism evidence="2">
    <name type="scientific">Emiliania huxleyi</name>
    <name type="common">Coccolithophore</name>
    <name type="synonym">Pontosphaera huxleyi</name>
    <dbReference type="NCBI Taxonomy" id="2903"/>
    <lineage>
        <taxon>Eukaryota</taxon>
        <taxon>Haptista</taxon>
        <taxon>Haptophyta</taxon>
        <taxon>Prymnesiophyceae</taxon>
        <taxon>Isochrysidales</taxon>
        <taxon>Noelaerhabdaceae</taxon>
        <taxon>Emiliania</taxon>
    </lineage>
</organism>
<proteinExistence type="predicted"/>
<evidence type="ECO:0000256" key="1">
    <source>
        <dbReference type="SAM" id="SignalP"/>
    </source>
</evidence>
<reference evidence="2" key="1">
    <citation type="submission" date="2021-01" db="EMBL/GenBank/DDBJ databases">
        <authorList>
            <person name="Corre E."/>
            <person name="Pelletier E."/>
            <person name="Niang G."/>
            <person name="Scheremetjew M."/>
            <person name="Finn R."/>
            <person name="Kale V."/>
            <person name="Holt S."/>
            <person name="Cochrane G."/>
            <person name="Meng A."/>
            <person name="Brown T."/>
            <person name="Cohen L."/>
        </authorList>
    </citation>
    <scope>NUCLEOTIDE SEQUENCE</scope>
    <source>
        <strain evidence="2">379</strain>
    </source>
</reference>
<dbReference type="AlphaFoldDB" id="A0A7S3U448"/>
<name>A0A7S3U448_EMIHU</name>
<evidence type="ECO:0000313" key="2">
    <source>
        <dbReference type="EMBL" id="CAE0601843.1"/>
    </source>
</evidence>